<keyword evidence="3" id="KW-1185">Reference proteome</keyword>
<dbReference type="AlphaFoldDB" id="A0A285NL14"/>
<dbReference type="RefSeq" id="WP_097000824.1">
    <property type="nucleotide sequence ID" value="NZ_OBEI01000008.1"/>
</dbReference>
<sequence>MKKAVILVIVLIVVGIGLFYVYRLFFSPERINILGRTIETTLGFENGIVEFYSCGKLIKRFLKVEKLTTAKGTYEKQTRPYRFGFGYIDINLDGILNKNEKEKGKVYFEIPSQRDYIYYDAKFIPEE</sequence>
<evidence type="ECO:0000313" key="2">
    <source>
        <dbReference type="EMBL" id="SNZ09918.1"/>
    </source>
</evidence>
<dbReference type="Proteomes" id="UP000219036">
    <property type="component" value="Unassembled WGS sequence"/>
</dbReference>
<keyword evidence="1" id="KW-0812">Transmembrane</keyword>
<organism evidence="2 3">
    <name type="scientific">Persephonella hydrogeniphila</name>
    <dbReference type="NCBI Taxonomy" id="198703"/>
    <lineage>
        <taxon>Bacteria</taxon>
        <taxon>Pseudomonadati</taxon>
        <taxon>Aquificota</taxon>
        <taxon>Aquificia</taxon>
        <taxon>Aquificales</taxon>
        <taxon>Hydrogenothermaceae</taxon>
        <taxon>Persephonella</taxon>
    </lineage>
</organism>
<keyword evidence="1" id="KW-1133">Transmembrane helix</keyword>
<evidence type="ECO:0000256" key="1">
    <source>
        <dbReference type="SAM" id="Phobius"/>
    </source>
</evidence>
<proteinExistence type="predicted"/>
<name>A0A285NL14_9AQUI</name>
<evidence type="ECO:0000313" key="3">
    <source>
        <dbReference type="Proteomes" id="UP000219036"/>
    </source>
</evidence>
<gene>
    <name evidence="2" type="ORF">SAMN06265182_1663</name>
</gene>
<accession>A0A285NL14</accession>
<feature type="transmembrane region" description="Helical" evidence="1">
    <location>
        <begin position="6"/>
        <end position="26"/>
    </location>
</feature>
<dbReference type="EMBL" id="OBEI01000008">
    <property type="protein sequence ID" value="SNZ09918.1"/>
    <property type="molecule type" value="Genomic_DNA"/>
</dbReference>
<keyword evidence="1" id="KW-0472">Membrane</keyword>
<dbReference type="OrthoDB" id="14553at2"/>
<reference evidence="3" key="1">
    <citation type="submission" date="2017-09" db="EMBL/GenBank/DDBJ databases">
        <authorList>
            <person name="Varghese N."/>
            <person name="Submissions S."/>
        </authorList>
    </citation>
    <scope>NUCLEOTIDE SEQUENCE [LARGE SCALE GENOMIC DNA]</scope>
    <source>
        <strain evidence="3">DSM 15103</strain>
    </source>
</reference>
<protein>
    <submittedName>
        <fullName evidence="2">Uncharacterized protein</fullName>
    </submittedName>
</protein>